<dbReference type="AlphaFoldDB" id="A0A653EC10"/>
<dbReference type="GeneID" id="93492949"/>
<protein>
    <submittedName>
        <fullName evidence="2">Uncharacterized protein</fullName>
    </submittedName>
</protein>
<feature type="transmembrane region" description="Helical" evidence="1">
    <location>
        <begin position="20"/>
        <end position="40"/>
    </location>
</feature>
<keyword evidence="1" id="KW-0812">Transmembrane</keyword>
<reference evidence="2" key="1">
    <citation type="submission" date="2019-05" db="EMBL/GenBank/DDBJ databases">
        <authorList>
            <person name="Naeem R."/>
            <person name="Antony C."/>
            <person name="Guan Q."/>
        </authorList>
    </citation>
    <scope>NUCLEOTIDE SEQUENCE</scope>
    <source>
        <strain evidence="2">2</strain>
    </source>
</reference>
<evidence type="ECO:0000256" key="1">
    <source>
        <dbReference type="SAM" id="Phobius"/>
    </source>
</evidence>
<dbReference type="EMBL" id="LR589063">
    <property type="protein sequence ID" value="VTO94924.1"/>
    <property type="molecule type" value="Genomic_DNA"/>
</dbReference>
<proteinExistence type="predicted"/>
<keyword evidence="1" id="KW-1133">Transmembrane helix</keyword>
<accession>A0A653EC10</accession>
<organism evidence="2">
    <name type="scientific">Mycobacterium riyadhense</name>
    <dbReference type="NCBI Taxonomy" id="486698"/>
    <lineage>
        <taxon>Bacteria</taxon>
        <taxon>Bacillati</taxon>
        <taxon>Actinomycetota</taxon>
        <taxon>Actinomycetes</taxon>
        <taxon>Mycobacteriales</taxon>
        <taxon>Mycobacteriaceae</taxon>
        <taxon>Mycobacterium</taxon>
    </lineage>
</organism>
<sequence length="57" mass="6538">MNLATTTNVLGMKELWRFEMSPMLLAFLSVAAPLAGLGLMQLQARLERWDYERHAED</sequence>
<keyword evidence="1" id="KW-0472">Membrane</keyword>
<name>A0A653EC10_9MYCO</name>
<gene>
    <name evidence="2" type="ORF">BIN_B_00398</name>
</gene>
<evidence type="ECO:0000313" key="2">
    <source>
        <dbReference type="EMBL" id="VTO94924.1"/>
    </source>
</evidence>
<dbReference type="RefSeq" id="WP_204081942.1">
    <property type="nucleotide sequence ID" value="NZ_CAJMWJ010000001.1"/>
</dbReference>